<dbReference type="PANTHER" id="PTHR33602">
    <property type="entry name" value="REGULATORY PROTEIN RECX FAMILY PROTEIN"/>
    <property type="match status" value="1"/>
</dbReference>
<reference evidence="11" key="1">
    <citation type="journal article" date="2019" name="Int. J. Syst. Evol. Microbiol.">
        <title>The Global Catalogue of Microorganisms (GCM) 10K type strain sequencing project: providing services to taxonomists for standard genome sequencing and annotation.</title>
        <authorList>
            <consortium name="The Broad Institute Genomics Platform"/>
            <consortium name="The Broad Institute Genome Sequencing Center for Infectious Disease"/>
            <person name="Wu L."/>
            <person name="Ma J."/>
        </authorList>
    </citation>
    <scope>NUCLEOTIDE SEQUENCE [LARGE SCALE GENOMIC DNA]</scope>
    <source>
        <strain evidence="11">JCM 15591</strain>
    </source>
</reference>
<dbReference type="RefSeq" id="WP_344064442.1">
    <property type="nucleotide sequence ID" value="NZ_BAAAPN010000037.1"/>
</dbReference>
<evidence type="ECO:0000313" key="10">
    <source>
        <dbReference type="EMBL" id="GAA1756902.1"/>
    </source>
</evidence>
<feature type="region of interest" description="Disordered" evidence="6">
    <location>
        <begin position="1"/>
        <end position="48"/>
    </location>
</feature>
<evidence type="ECO:0000256" key="3">
    <source>
        <dbReference type="ARBA" id="ARBA00018111"/>
    </source>
</evidence>
<dbReference type="Pfam" id="PF21982">
    <property type="entry name" value="RecX_HTH1"/>
    <property type="match status" value="1"/>
</dbReference>
<evidence type="ECO:0000259" key="7">
    <source>
        <dbReference type="Pfam" id="PF02631"/>
    </source>
</evidence>
<protein>
    <recommendedName>
        <fullName evidence="3 5">Regulatory protein RecX</fullName>
    </recommendedName>
</protein>
<evidence type="ECO:0000256" key="5">
    <source>
        <dbReference type="HAMAP-Rule" id="MF_01114"/>
    </source>
</evidence>
<dbReference type="Proteomes" id="UP001501475">
    <property type="component" value="Unassembled WGS sequence"/>
</dbReference>
<dbReference type="InterPro" id="IPR053926">
    <property type="entry name" value="RecX_HTH_1st"/>
</dbReference>
<keyword evidence="4 5" id="KW-0963">Cytoplasm</keyword>
<dbReference type="HAMAP" id="MF_01114">
    <property type="entry name" value="RecX"/>
    <property type="match status" value="1"/>
</dbReference>
<evidence type="ECO:0000256" key="4">
    <source>
        <dbReference type="ARBA" id="ARBA00022490"/>
    </source>
</evidence>
<evidence type="ECO:0000256" key="6">
    <source>
        <dbReference type="SAM" id="MobiDB-lite"/>
    </source>
</evidence>
<dbReference type="EMBL" id="BAAAPN010000037">
    <property type="protein sequence ID" value="GAA1756902.1"/>
    <property type="molecule type" value="Genomic_DNA"/>
</dbReference>
<dbReference type="Pfam" id="PF02631">
    <property type="entry name" value="RecX_HTH2"/>
    <property type="match status" value="1"/>
</dbReference>
<evidence type="ECO:0000259" key="9">
    <source>
        <dbReference type="Pfam" id="PF21982"/>
    </source>
</evidence>
<feature type="domain" description="RecX first three-helical" evidence="9">
    <location>
        <begin position="53"/>
        <end position="92"/>
    </location>
</feature>
<comment type="function">
    <text evidence="5">Modulates RecA activity.</text>
</comment>
<gene>
    <name evidence="5" type="primary">recX</name>
    <name evidence="10" type="ORF">GCM10009810_15590</name>
</gene>
<dbReference type="PANTHER" id="PTHR33602:SF1">
    <property type="entry name" value="REGULATORY PROTEIN RECX FAMILY PROTEIN"/>
    <property type="match status" value="1"/>
</dbReference>
<proteinExistence type="inferred from homology"/>
<organism evidence="10 11">
    <name type="scientific">Nostocoides vanveenii</name>
    <dbReference type="NCBI Taxonomy" id="330835"/>
    <lineage>
        <taxon>Bacteria</taxon>
        <taxon>Bacillati</taxon>
        <taxon>Actinomycetota</taxon>
        <taxon>Actinomycetes</taxon>
        <taxon>Micrococcales</taxon>
        <taxon>Intrasporangiaceae</taxon>
        <taxon>Nostocoides</taxon>
    </lineage>
</organism>
<name>A0ABP4WNH8_9MICO</name>
<dbReference type="InterPro" id="IPR053925">
    <property type="entry name" value="RecX_HTH_3rd"/>
</dbReference>
<evidence type="ECO:0000313" key="11">
    <source>
        <dbReference type="Proteomes" id="UP001501475"/>
    </source>
</evidence>
<evidence type="ECO:0000259" key="8">
    <source>
        <dbReference type="Pfam" id="PF21981"/>
    </source>
</evidence>
<dbReference type="Gene3D" id="1.10.10.10">
    <property type="entry name" value="Winged helix-like DNA-binding domain superfamily/Winged helix DNA-binding domain"/>
    <property type="match status" value="2"/>
</dbReference>
<dbReference type="Pfam" id="PF21981">
    <property type="entry name" value="RecX_HTH3"/>
    <property type="match status" value="1"/>
</dbReference>
<comment type="similarity">
    <text evidence="2 5">Belongs to the RecX family.</text>
</comment>
<feature type="compositionally biased region" description="Basic and acidic residues" evidence="6">
    <location>
        <begin position="39"/>
        <end position="48"/>
    </location>
</feature>
<evidence type="ECO:0000256" key="1">
    <source>
        <dbReference type="ARBA" id="ARBA00004496"/>
    </source>
</evidence>
<keyword evidence="11" id="KW-1185">Reference proteome</keyword>
<accession>A0ABP4WNH8</accession>
<feature type="domain" description="RecX third three-helical" evidence="8">
    <location>
        <begin position="148"/>
        <end position="192"/>
    </location>
</feature>
<comment type="subcellular location">
    <subcellularLocation>
        <location evidence="1 5">Cytoplasm</location>
    </subcellularLocation>
</comment>
<sequence length="206" mass="22206">MSSQSRPALDALRAEVARLQTGGNPHPPPRSSPESTPSGDDRTPAARDPHAVAKAIVLRQLTNSPKTRAQLARALAKRECDPAVAREVLDRLAEVGLVDDAAYAELYVRSKQNSRGVAKAMLSRELRAKGVAADTAADVLDAVPDAVEEERARALVRTRLKRLNGLDRSVQVRRLAGLLARKGYPSGLAGRVVFEEIALSAEHVRD</sequence>
<dbReference type="InterPro" id="IPR003783">
    <property type="entry name" value="Regulatory_RecX"/>
</dbReference>
<dbReference type="InterPro" id="IPR036388">
    <property type="entry name" value="WH-like_DNA-bd_sf"/>
</dbReference>
<comment type="caution">
    <text evidence="10">The sequence shown here is derived from an EMBL/GenBank/DDBJ whole genome shotgun (WGS) entry which is preliminary data.</text>
</comment>
<dbReference type="InterPro" id="IPR053924">
    <property type="entry name" value="RecX_HTH_2nd"/>
</dbReference>
<evidence type="ECO:0000256" key="2">
    <source>
        <dbReference type="ARBA" id="ARBA00009695"/>
    </source>
</evidence>
<feature type="domain" description="RecX second three-helical" evidence="7">
    <location>
        <begin position="99"/>
        <end position="140"/>
    </location>
</feature>